<organism evidence="5 6">
    <name type="scientific">Corynebacterium camporealensis</name>
    <dbReference type="NCBI Taxonomy" id="161896"/>
    <lineage>
        <taxon>Bacteria</taxon>
        <taxon>Bacillati</taxon>
        <taxon>Actinomycetota</taxon>
        <taxon>Actinomycetes</taxon>
        <taxon>Mycobacteriales</taxon>
        <taxon>Corynebacteriaceae</taxon>
        <taxon>Corynebacterium</taxon>
    </lineage>
</organism>
<reference evidence="5 6" key="1">
    <citation type="journal article" date="2015" name="Genome Announc.">
        <title>Complete Genome Sequence of Corynebacterium camporealensis DSM 44610, Isolated from the Milk of a Manchega Sheep with Subclinical Mastitis.</title>
        <authorList>
            <person name="Ruckert C."/>
            <person name="Albersmeier A."/>
            <person name="Winkler A."/>
            <person name="Tauch A."/>
        </authorList>
    </citation>
    <scope>NUCLEOTIDE SEQUENCE [LARGE SCALE GENOMIC DNA]</scope>
    <source>
        <strain evidence="5 6">DSM 44610</strain>
    </source>
</reference>
<dbReference type="GO" id="GO:0003860">
    <property type="term" value="F:3-hydroxyisobutyryl-CoA hydrolase activity"/>
    <property type="evidence" value="ECO:0007669"/>
    <property type="project" value="UniProtKB-EC"/>
</dbReference>
<dbReference type="InterPro" id="IPR045004">
    <property type="entry name" value="ECH_dom"/>
</dbReference>
<dbReference type="InterPro" id="IPR032259">
    <property type="entry name" value="HIBYL-CoA-H"/>
</dbReference>
<evidence type="ECO:0000313" key="6">
    <source>
        <dbReference type="Proteomes" id="UP000033566"/>
    </source>
</evidence>
<dbReference type="Proteomes" id="UP000033566">
    <property type="component" value="Chromosome"/>
</dbReference>
<dbReference type="SUPFAM" id="SSF52096">
    <property type="entry name" value="ClpP/crotonase"/>
    <property type="match status" value="1"/>
</dbReference>
<dbReference type="PANTHER" id="PTHR43176:SF3">
    <property type="entry name" value="3-HYDROXYISOBUTYRYL-COA HYDROLASE, MITOCHONDRIAL"/>
    <property type="match status" value="1"/>
</dbReference>
<accession>A0A0F6QXN5</accession>
<feature type="domain" description="Enoyl-CoA hydratase/isomerase" evidence="4">
    <location>
        <begin position="16"/>
        <end position="340"/>
    </location>
</feature>
<keyword evidence="5" id="KW-0456">Lyase</keyword>
<dbReference type="CDD" id="cd06558">
    <property type="entry name" value="crotonase-like"/>
    <property type="match status" value="1"/>
</dbReference>
<keyword evidence="3" id="KW-0378">Hydrolase</keyword>
<dbReference type="AlphaFoldDB" id="A0A0F6QXN5"/>
<dbReference type="KEGG" id="ccj:UL81_03965"/>
<dbReference type="NCBIfam" id="NF004127">
    <property type="entry name" value="PRK05617.1"/>
    <property type="match status" value="1"/>
</dbReference>
<name>A0A0F6QXN5_9CORY</name>
<dbReference type="GO" id="GO:0006574">
    <property type="term" value="P:L-valine catabolic process"/>
    <property type="evidence" value="ECO:0007669"/>
    <property type="project" value="TreeGrafter"/>
</dbReference>
<proteinExistence type="predicted"/>
<dbReference type="OrthoDB" id="9790967at2"/>
<dbReference type="RefSeq" id="WP_046453282.1">
    <property type="nucleotide sequence ID" value="NZ_CP011311.1"/>
</dbReference>
<protein>
    <recommendedName>
        <fullName evidence="2">3-hydroxyisobutyryl-CoA hydrolase</fullName>
        <ecNumber evidence="2">3.1.2.4</ecNumber>
    </recommendedName>
</protein>
<evidence type="ECO:0000259" key="4">
    <source>
        <dbReference type="Pfam" id="PF16113"/>
    </source>
</evidence>
<evidence type="ECO:0000256" key="2">
    <source>
        <dbReference type="ARBA" id="ARBA00011915"/>
    </source>
</evidence>
<dbReference type="Gene3D" id="3.90.226.10">
    <property type="entry name" value="2-enoyl-CoA Hydratase, Chain A, domain 1"/>
    <property type="match status" value="1"/>
</dbReference>
<dbReference type="GO" id="GO:0016829">
    <property type="term" value="F:lyase activity"/>
    <property type="evidence" value="ECO:0007669"/>
    <property type="project" value="UniProtKB-KW"/>
</dbReference>
<dbReference type="HOGENOM" id="CLU_009834_22_1_11"/>
<dbReference type="InterPro" id="IPR029045">
    <property type="entry name" value="ClpP/crotonase-like_dom_sf"/>
</dbReference>
<dbReference type="PANTHER" id="PTHR43176">
    <property type="entry name" value="3-HYDROXYISOBUTYRYL-COA HYDROLASE-RELATED"/>
    <property type="match status" value="1"/>
</dbReference>
<dbReference type="EC" id="3.1.2.4" evidence="2"/>
<dbReference type="PATRIC" id="fig|161896.4.peg.779"/>
<gene>
    <name evidence="5" type="primary">echA</name>
    <name evidence="5" type="ORF">UL81_03965</name>
</gene>
<evidence type="ECO:0000256" key="1">
    <source>
        <dbReference type="ARBA" id="ARBA00001709"/>
    </source>
</evidence>
<evidence type="ECO:0000256" key="3">
    <source>
        <dbReference type="ARBA" id="ARBA00022801"/>
    </source>
</evidence>
<dbReference type="EMBL" id="CP011311">
    <property type="protein sequence ID" value="AKE38768.1"/>
    <property type="molecule type" value="Genomic_DNA"/>
</dbReference>
<dbReference type="Pfam" id="PF16113">
    <property type="entry name" value="ECH_2"/>
    <property type="match status" value="1"/>
</dbReference>
<keyword evidence="6" id="KW-1185">Reference proteome</keyword>
<evidence type="ECO:0000313" key="5">
    <source>
        <dbReference type="EMBL" id="AKE38768.1"/>
    </source>
</evidence>
<sequence>MTKAQTVNTFVRNHTGVVELDRPKALNSLNPEMIDAILSALEEWRDNDEVEQVLVVSTNEKAFCAGGDVRAARDGVLDGKLDEVDAFFENEYTLNATIADYPKPYIAILDGVVMGGGLGISVHGSHRVVTDKTFASMPEMAIGYITDVGVAYAAQRAIGTRNASSPALAKFWGITGYRQYAADLLWTGIATHYVEDAEAFAKSVIDEGLESALSTHATLPEDTKAPLSENIDAIEDAFAPATWEEISKRLEKHDELREEVGKLLDGACPTSIVAAAELFRAEEGAGSVREALDYELALGKYMLRRDDFAEGIRAVLVDKTRDASFNPSEISDVDIDAIREALGS</sequence>
<comment type="catalytic activity">
    <reaction evidence="1">
        <text>3-hydroxy-2-methylpropanoyl-CoA + H2O = 3-hydroxy-2-methylpropanoate + CoA + H(+)</text>
        <dbReference type="Rhea" id="RHEA:20888"/>
        <dbReference type="ChEBI" id="CHEBI:11805"/>
        <dbReference type="ChEBI" id="CHEBI:15377"/>
        <dbReference type="ChEBI" id="CHEBI:15378"/>
        <dbReference type="ChEBI" id="CHEBI:57287"/>
        <dbReference type="ChEBI" id="CHEBI:57340"/>
        <dbReference type="EC" id="3.1.2.4"/>
    </reaction>
</comment>